<proteinExistence type="predicted"/>
<keyword evidence="1" id="KW-0472">Membrane</keyword>
<reference evidence="2" key="1">
    <citation type="submission" date="2022-08" db="EMBL/GenBank/DDBJ databases">
        <title>Draft genome sequencing of Roseisolibacter agri AW1220.</title>
        <authorList>
            <person name="Tobiishi Y."/>
            <person name="Tonouchi A."/>
        </authorList>
    </citation>
    <scope>NUCLEOTIDE SEQUENCE</scope>
    <source>
        <strain evidence="2">AW1220</strain>
    </source>
</reference>
<evidence type="ECO:0000256" key="1">
    <source>
        <dbReference type="SAM" id="Phobius"/>
    </source>
</evidence>
<feature type="transmembrane region" description="Helical" evidence="1">
    <location>
        <begin position="59"/>
        <end position="78"/>
    </location>
</feature>
<dbReference type="RefSeq" id="WP_284348406.1">
    <property type="nucleotide sequence ID" value="NZ_BRXS01000001.1"/>
</dbReference>
<accession>A0AA37PZP4</accession>
<organism evidence="2 3">
    <name type="scientific">Roseisolibacter agri</name>
    <dbReference type="NCBI Taxonomy" id="2014610"/>
    <lineage>
        <taxon>Bacteria</taxon>
        <taxon>Pseudomonadati</taxon>
        <taxon>Gemmatimonadota</taxon>
        <taxon>Gemmatimonadia</taxon>
        <taxon>Gemmatimonadales</taxon>
        <taxon>Gemmatimonadaceae</taxon>
        <taxon>Roseisolibacter</taxon>
    </lineage>
</organism>
<protein>
    <submittedName>
        <fullName evidence="2">Uncharacterized protein</fullName>
    </submittedName>
</protein>
<keyword evidence="1" id="KW-0812">Transmembrane</keyword>
<sequence>MTAPAHTPDLDRIREHVLDRMERGERVTKLAILGAAALELLLFVVAFRLVDWRDPVQKLLFVFSVLSYTILALGLIALGGHVSRSVARVLAALEPPARD</sequence>
<dbReference type="AlphaFoldDB" id="A0AA37PZP4"/>
<evidence type="ECO:0000313" key="3">
    <source>
        <dbReference type="Proteomes" id="UP001161325"/>
    </source>
</evidence>
<feature type="transmembrane region" description="Helical" evidence="1">
    <location>
        <begin position="30"/>
        <end position="47"/>
    </location>
</feature>
<keyword evidence="1" id="KW-1133">Transmembrane helix</keyword>
<comment type="caution">
    <text evidence="2">The sequence shown here is derived from an EMBL/GenBank/DDBJ whole genome shotgun (WGS) entry which is preliminary data.</text>
</comment>
<dbReference type="Proteomes" id="UP001161325">
    <property type="component" value="Unassembled WGS sequence"/>
</dbReference>
<dbReference type="EMBL" id="BRXS01000001">
    <property type="protein sequence ID" value="GLC23960.1"/>
    <property type="molecule type" value="Genomic_DNA"/>
</dbReference>
<keyword evidence="3" id="KW-1185">Reference proteome</keyword>
<name>A0AA37PZP4_9BACT</name>
<gene>
    <name evidence="2" type="ORF">rosag_04730</name>
</gene>
<evidence type="ECO:0000313" key="2">
    <source>
        <dbReference type="EMBL" id="GLC23960.1"/>
    </source>
</evidence>